<dbReference type="Proteomes" id="UP001066276">
    <property type="component" value="Chromosome 2_2"/>
</dbReference>
<evidence type="ECO:0000313" key="5">
    <source>
        <dbReference type="Proteomes" id="UP001066276"/>
    </source>
</evidence>
<dbReference type="InterPro" id="IPR041588">
    <property type="entry name" value="Integrase_H2C2"/>
</dbReference>
<name>A0AAV7UX40_PLEWA</name>
<sequence length="223" mass="25567">MGRGKPRSEVGGRRRRRKQLLWRTKEHFFFLNGEECKHRLGAERQKVKKDYGAATNSSTRMPGGHLTERDDKSEPVDELVIVYAVNAIGEVSKGELTEQEWMSPCLDDEVLQEAKSYICGGWPNVKNLQEDLVPYKKVEEELCIVGNIVRRGNLLIVPVSLQMRVLELAHKGHLGIRAMKCRVRENFWWPGVDRAIERYVRECCMCVLSDKSQVTYPSPADPI</sequence>
<gene>
    <name evidence="4" type="ORF">NDU88_001840</name>
</gene>
<dbReference type="PANTHER" id="PTHR37984">
    <property type="entry name" value="PROTEIN CBG26694"/>
    <property type="match status" value="1"/>
</dbReference>
<reference evidence="4" key="1">
    <citation type="journal article" date="2022" name="bioRxiv">
        <title>Sequencing and chromosome-scale assembly of the giantPleurodeles waltlgenome.</title>
        <authorList>
            <person name="Brown T."/>
            <person name="Elewa A."/>
            <person name="Iarovenko S."/>
            <person name="Subramanian E."/>
            <person name="Araus A.J."/>
            <person name="Petzold A."/>
            <person name="Susuki M."/>
            <person name="Suzuki K.-i.T."/>
            <person name="Hayashi T."/>
            <person name="Toyoda A."/>
            <person name="Oliveira C."/>
            <person name="Osipova E."/>
            <person name="Leigh N.D."/>
            <person name="Simon A."/>
            <person name="Yun M.H."/>
        </authorList>
    </citation>
    <scope>NUCLEOTIDE SEQUENCE</scope>
    <source>
        <strain evidence="4">20211129_DDA</strain>
        <tissue evidence="4">Liver</tissue>
    </source>
</reference>
<dbReference type="PANTHER" id="PTHR37984:SF15">
    <property type="entry name" value="INTEGRASE CATALYTIC DOMAIN-CONTAINING PROTEIN"/>
    <property type="match status" value="1"/>
</dbReference>
<dbReference type="Gene3D" id="1.10.340.70">
    <property type="match status" value="1"/>
</dbReference>
<dbReference type="FunFam" id="1.10.340.70:FF:000004">
    <property type="entry name" value="Retrovirus-related Pol polyprotein from transposon 297-like Protein"/>
    <property type="match status" value="1"/>
</dbReference>
<feature type="region of interest" description="Disordered" evidence="2">
    <location>
        <begin position="47"/>
        <end position="71"/>
    </location>
</feature>
<feature type="domain" description="Integrase zinc-binding" evidence="3">
    <location>
        <begin position="157"/>
        <end position="209"/>
    </location>
</feature>
<evidence type="ECO:0000313" key="4">
    <source>
        <dbReference type="EMBL" id="KAJ1192533.1"/>
    </source>
</evidence>
<organism evidence="4 5">
    <name type="scientific">Pleurodeles waltl</name>
    <name type="common">Iberian ribbed newt</name>
    <dbReference type="NCBI Taxonomy" id="8319"/>
    <lineage>
        <taxon>Eukaryota</taxon>
        <taxon>Metazoa</taxon>
        <taxon>Chordata</taxon>
        <taxon>Craniata</taxon>
        <taxon>Vertebrata</taxon>
        <taxon>Euteleostomi</taxon>
        <taxon>Amphibia</taxon>
        <taxon>Batrachia</taxon>
        <taxon>Caudata</taxon>
        <taxon>Salamandroidea</taxon>
        <taxon>Salamandridae</taxon>
        <taxon>Pleurodelinae</taxon>
        <taxon>Pleurodeles</taxon>
    </lineage>
</organism>
<keyword evidence="5" id="KW-1185">Reference proteome</keyword>
<accession>A0AAV7UX40</accession>
<evidence type="ECO:0000256" key="2">
    <source>
        <dbReference type="SAM" id="MobiDB-lite"/>
    </source>
</evidence>
<evidence type="ECO:0000259" key="3">
    <source>
        <dbReference type="Pfam" id="PF17921"/>
    </source>
</evidence>
<dbReference type="AlphaFoldDB" id="A0AAV7UX40"/>
<proteinExistence type="predicted"/>
<comment type="caution">
    <text evidence="4">The sequence shown here is derived from an EMBL/GenBank/DDBJ whole genome shotgun (WGS) entry which is preliminary data.</text>
</comment>
<evidence type="ECO:0000256" key="1">
    <source>
        <dbReference type="ARBA" id="ARBA00039658"/>
    </source>
</evidence>
<dbReference type="EMBL" id="JANPWB010000004">
    <property type="protein sequence ID" value="KAJ1192533.1"/>
    <property type="molecule type" value="Genomic_DNA"/>
</dbReference>
<dbReference type="Pfam" id="PF17921">
    <property type="entry name" value="Integrase_H2C2"/>
    <property type="match status" value="1"/>
</dbReference>
<dbReference type="InterPro" id="IPR050951">
    <property type="entry name" value="Retrovirus_Pol_polyprotein"/>
</dbReference>
<protein>
    <recommendedName>
        <fullName evidence="1">Gypsy retrotransposon integrase-like protein 1</fullName>
    </recommendedName>
</protein>